<accession>A0AAD3SLX1</accession>
<name>A0AAD3SLX1_NEPGR</name>
<gene>
    <name evidence="2" type="ORF">Nepgr_014931</name>
</gene>
<evidence type="ECO:0000313" key="3">
    <source>
        <dbReference type="Proteomes" id="UP001279734"/>
    </source>
</evidence>
<dbReference type="AlphaFoldDB" id="A0AAD3SLX1"/>
<evidence type="ECO:0000256" key="1">
    <source>
        <dbReference type="SAM" id="MobiDB-lite"/>
    </source>
</evidence>
<sequence>MEPDIPAYRCDLLRCRVFPDHLLDKKSPGRIQVGQEGGEEPREAAAVQAVLYRGGWILVFHENRGPAGSNPYLRVDEEEEAAGKALEDDDSFLQ</sequence>
<proteinExistence type="predicted"/>
<evidence type="ECO:0000313" key="2">
    <source>
        <dbReference type="EMBL" id="GMH13090.1"/>
    </source>
</evidence>
<feature type="region of interest" description="Disordered" evidence="1">
    <location>
        <begin position="68"/>
        <end position="94"/>
    </location>
</feature>
<reference evidence="2" key="1">
    <citation type="submission" date="2023-05" db="EMBL/GenBank/DDBJ databases">
        <title>Nepenthes gracilis genome sequencing.</title>
        <authorList>
            <person name="Fukushima K."/>
        </authorList>
    </citation>
    <scope>NUCLEOTIDE SEQUENCE</scope>
    <source>
        <strain evidence="2">SING2019-196</strain>
    </source>
</reference>
<protein>
    <submittedName>
        <fullName evidence="2">Uncharacterized protein</fullName>
    </submittedName>
</protein>
<organism evidence="2 3">
    <name type="scientific">Nepenthes gracilis</name>
    <name type="common">Slender pitcher plant</name>
    <dbReference type="NCBI Taxonomy" id="150966"/>
    <lineage>
        <taxon>Eukaryota</taxon>
        <taxon>Viridiplantae</taxon>
        <taxon>Streptophyta</taxon>
        <taxon>Embryophyta</taxon>
        <taxon>Tracheophyta</taxon>
        <taxon>Spermatophyta</taxon>
        <taxon>Magnoliopsida</taxon>
        <taxon>eudicotyledons</taxon>
        <taxon>Gunneridae</taxon>
        <taxon>Pentapetalae</taxon>
        <taxon>Caryophyllales</taxon>
        <taxon>Nepenthaceae</taxon>
        <taxon>Nepenthes</taxon>
    </lineage>
</organism>
<dbReference type="EMBL" id="BSYO01000012">
    <property type="protein sequence ID" value="GMH13090.1"/>
    <property type="molecule type" value="Genomic_DNA"/>
</dbReference>
<comment type="caution">
    <text evidence="2">The sequence shown here is derived from an EMBL/GenBank/DDBJ whole genome shotgun (WGS) entry which is preliminary data.</text>
</comment>
<keyword evidence="3" id="KW-1185">Reference proteome</keyword>
<dbReference type="Proteomes" id="UP001279734">
    <property type="component" value="Unassembled WGS sequence"/>
</dbReference>